<name>A0A4Y2IE43_ARAVE</name>
<proteinExistence type="predicted"/>
<dbReference type="OrthoDB" id="6131287at2759"/>
<organism evidence="1 2">
    <name type="scientific">Araneus ventricosus</name>
    <name type="common">Orbweaver spider</name>
    <name type="synonym">Epeira ventricosa</name>
    <dbReference type="NCBI Taxonomy" id="182803"/>
    <lineage>
        <taxon>Eukaryota</taxon>
        <taxon>Metazoa</taxon>
        <taxon>Ecdysozoa</taxon>
        <taxon>Arthropoda</taxon>
        <taxon>Chelicerata</taxon>
        <taxon>Arachnida</taxon>
        <taxon>Araneae</taxon>
        <taxon>Araneomorphae</taxon>
        <taxon>Entelegynae</taxon>
        <taxon>Araneoidea</taxon>
        <taxon>Araneidae</taxon>
        <taxon>Araneus</taxon>
    </lineage>
</organism>
<dbReference type="AlphaFoldDB" id="A0A4Y2IE43"/>
<evidence type="ECO:0000313" key="1">
    <source>
        <dbReference type="EMBL" id="GBM75840.1"/>
    </source>
</evidence>
<reference evidence="1 2" key="1">
    <citation type="journal article" date="2019" name="Sci. Rep.">
        <title>Orb-weaving spider Araneus ventricosus genome elucidates the spidroin gene catalogue.</title>
        <authorList>
            <person name="Kono N."/>
            <person name="Nakamura H."/>
            <person name="Ohtoshi R."/>
            <person name="Moran D.A.P."/>
            <person name="Shinohara A."/>
            <person name="Yoshida Y."/>
            <person name="Fujiwara M."/>
            <person name="Mori M."/>
            <person name="Tomita M."/>
            <person name="Arakawa K."/>
        </authorList>
    </citation>
    <scope>NUCLEOTIDE SEQUENCE [LARGE SCALE GENOMIC DNA]</scope>
</reference>
<accession>A0A4Y2IE43</accession>
<protein>
    <submittedName>
        <fullName evidence="1">Uncharacterized protein</fullName>
    </submittedName>
</protein>
<comment type="caution">
    <text evidence="1">The sequence shown here is derived from an EMBL/GenBank/DDBJ whole genome shotgun (WGS) entry which is preliminary data.</text>
</comment>
<sequence>MATLKDSNKKIRNFDVEEKKNLPTKFLSMGDGVKRLSISASKSRLDVVKKFQKNVLKAYFECSRTLQKKMPFHKLLLQSAWAIDSVCRKHSLSLTLMKGLPDLVTMSLVLQKEMLMTWRYTSIILPATTAEGTSG</sequence>
<dbReference type="EMBL" id="BGPR01002580">
    <property type="protein sequence ID" value="GBM75840.1"/>
    <property type="molecule type" value="Genomic_DNA"/>
</dbReference>
<gene>
    <name evidence="1" type="ORF">AVEN_8443_1</name>
</gene>
<keyword evidence="2" id="KW-1185">Reference proteome</keyword>
<dbReference type="Proteomes" id="UP000499080">
    <property type="component" value="Unassembled WGS sequence"/>
</dbReference>
<evidence type="ECO:0000313" key="2">
    <source>
        <dbReference type="Proteomes" id="UP000499080"/>
    </source>
</evidence>